<organism evidence="1 2">
    <name type="scientific">Deinococcus arboris</name>
    <dbReference type="NCBI Taxonomy" id="2682977"/>
    <lineage>
        <taxon>Bacteria</taxon>
        <taxon>Thermotogati</taxon>
        <taxon>Deinococcota</taxon>
        <taxon>Deinococci</taxon>
        <taxon>Deinococcales</taxon>
        <taxon>Deinococcaceae</taxon>
        <taxon>Deinococcus</taxon>
    </lineage>
</organism>
<dbReference type="RefSeq" id="WP_369409126.1">
    <property type="nucleotide sequence ID" value="NZ_WQLB01000003.1"/>
</dbReference>
<dbReference type="InterPro" id="IPR046182">
    <property type="entry name" value="DUF6210"/>
</dbReference>
<gene>
    <name evidence="1" type="ORF">GO986_03895</name>
</gene>
<sequence>MKNELAYIFLDPDGAEGSGAAVVVQAPTGVTYASQVGGHANEARSVEGFAVPVFTPQHVQALVRMFGRYHGNPPYPGTPFNGWTEKDLNDLSDIVAQIPLWRTTRASDERAFLAFDRTRLDELTEAWMPVLTAYGPGILIHENCD</sequence>
<protein>
    <submittedName>
        <fullName evidence="1">Uncharacterized protein</fullName>
    </submittedName>
</protein>
<dbReference type="Proteomes" id="UP000483286">
    <property type="component" value="Unassembled WGS sequence"/>
</dbReference>
<evidence type="ECO:0000313" key="2">
    <source>
        <dbReference type="Proteomes" id="UP000483286"/>
    </source>
</evidence>
<dbReference type="Pfam" id="PF19715">
    <property type="entry name" value="DUF6210"/>
    <property type="match status" value="1"/>
</dbReference>
<evidence type="ECO:0000313" key="1">
    <source>
        <dbReference type="EMBL" id="MVN85903.1"/>
    </source>
</evidence>
<name>A0A7C9M6V7_9DEIO</name>
<accession>A0A7C9M6V7</accession>
<keyword evidence="2" id="KW-1185">Reference proteome</keyword>
<dbReference type="AlphaFoldDB" id="A0A7C9M6V7"/>
<comment type="caution">
    <text evidence="1">The sequence shown here is derived from an EMBL/GenBank/DDBJ whole genome shotgun (WGS) entry which is preliminary data.</text>
</comment>
<dbReference type="EMBL" id="WQLB01000003">
    <property type="protein sequence ID" value="MVN85903.1"/>
    <property type="molecule type" value="Genomic_DNA"/>
</dbReference>
<proteinExistence type="predicted"/>
<reference evidence="1 2" key="1">
    <citation type="submission" date="2019-12" db="EMBL/GenBank/DDBJ databases">
        <title>Deinococcus sp. HMF7620 Genome sequencing and assembly.</title>
        <authorList>
            <person name="Kang H."/>
            <person name="Kim H."/>
            <person name="Joh K."/>
        </authorList>
    </citation>
    <scope>NUCLEOTIDE SEQUENCE [LARGE SCALE GENOMIC DNA]</scope>
    <source>
        <strain evidence="1 2">HMF7620</strain>
    </source>
</reference>